<dbReference type="EMBL" id="BAAARW010000016">
    <property type="protein sequence ID" value="GAA2427342.1"/>
    <property type="molecule type" value="Genomic_DNA"/>
</dbReference>
<dbReference type="Proteomes" id="UP001501231">
    <property type="component" value="Unassembled WGS sequence"/>
</dbReference>
<comment type="caution">
    <text evidence="2">The sequence shown here is derived from an EMBL/GenBank/DDBJ whole genome shotgun (WGS) entry which is preliminary data.</text>
</comment>
<feature type="region of interest" description="Disordered" evidence="1">
    <location>
        <begin position="47"/>
        <end position="69"/>
    </location>
</feature>
<organism evidence="2 3">
    <name type="scientific">Actinomadura vinacea</name>
    <dbReference type="NCBI Taxonomy" id="115336"/>
    <lineage>
        <taxon>Bacteria</taxon>
        <taxon>Bacillati</taxon>
        <taxon>Actinomycetota</taxon>
        <taxon>Actinomycetes</taxon>
        <taxon>Streptosporangiales</taxon>
        <taxon>Thermomonosporaceae</taxon>
        <taxon>Actinomadura</taxon>
    </lineage>
</organism>
<feature type="compositionally biased region" description="Gly residues" evidence="1">
    <location>
        <begin position="48"/>
        <end position="58"/>
    </location>
</feature>
<accession>A0ABN3JET9</accession>
<gene>
    <name evidence="2" type="ORF">GCM10010191_45330</name>
</gene>
<evidence type="ECO:0000313" key="3">
    <source>
        <dbReference type="Proteomes" id="UP001501231"/>
    </source>
</evidence>
<evidence type="ECO:0000313" key="2">
    <source>
        <dbReference type="EMBL" id="GAA2427342.1"/>
    </source>
</evidence>
<sequence>MALTNPKGAEGAVPAQLLVLGGLCQEVEALADLIGLCPDRPGLLDGSRAGGRDGVGGVDGDHRPIIGPRAEGRGWPTFVACAPRQGFRM</sequence>
<proteinExistence type="predicted"/>
<protein>
    <submittedName>
        <fullName evidence="2">Uncharacterized protein</fullName>
    </submittedName>
</protein>
<name>A0ABN3JET9_9ACTN</name>
<reference evidence="2 3" key="1">
    <citation type="journal article" date="2019" name="Int. J. Syst. Evol. Microbiol.">
        <title>The Global Catalogue of Microorganisms (GCM) 10K type strain sequencing project: providing services to taxonomists for standard genome sequencing and annotation.</title>
        <authorList>
            <consortium name="The Broad Institute Genomics Platform"/>
            <consortium name="The Broad Institute Genome Sequencing Center for Infectious Disease"/>
            <person name="Wu L."/>
            <person name="Ma J."/>
        </authorList>
    </citation>
    <scope>NUCLEOTIDE SEQUENCE [LARGE SCALE GENOMIC DNA]</scope>
    <source>
        <strain evidence="2 3">JCM 3325</strain>
    </source>
</reference>
<keyword evidence="3" id="KW-1185">Reference proteome</keyword>
<evidence type="ECO:0000256" key="1">
    <source>
        <dbReference type="SAM" id="MobiDB-lite"/>
    </source>
</evidence>